<accession>A0A8J7DNM1</accession>
<keyword evidence="1" id="KW-0812">Transmembrane</keyword>
<feature type="transmembrane region" description="Helical" evidence="1">
    <location>
        <begin position="90"/>
        <end position="112"/>
    </location>
</feature>
<keyword evidence="3" id="KW-1185">Reference proteome</keyword>
<dbReference type="AlphaFoldDB" id="A0A8J7DNM1"/>
<gene>
    <name evidence="2" type="ORF">IQ249_02960</name>
</gene>
<dbReference type="InterPro" id="IPR036259">
    <property type="entry name" value="MFS_trans_sf"/>
</dbReference>
<feature type="transmembrane region" description="Helical" evidence="1">
    <location>
        <begin position="33"/>
        <end position="52"/>
    </location>
</feature>
<feature type="transmembrane region" description="Helical" evidence="1">
    <location>
        <begin position="118"/>
        <end position="139"/>
    </location>
</feature>
<sequence>MAQVSSRRKPLLSFFQELTGIKLERRFLTSSRWFLAAIGIAIALVWNWKLLLATTVGIGAMWGVYQLQGQNWHAYQVNLQKFFSSTHRQFTLAVSSGGIAALLTYMAASIWANVENRWLAVGAILQGLGTLLTLALLSWRAIDSQTHSNEDKYDRLLADLTQPDPLKRLIAVRQLTRLAAKESFNTPHRAQVVQYFHLLLGQESEAIVRDAVLEGLQAFEPRNPDLRRPTLKMPLNLRHSPTQPEFDEPIVPRNRVTRVQEKEL</sequence>
<dbReference type="SUPFAM" id="SSF103473">
    <property type="entry name" value="MFS general substrate transporter"/>
    <property type="match status" value="1"/>
</dbReference>
<dbReference type="EMBL" id="JADEWZ010000003">
    <property type="protein sequence ID" value="MBE9114849.1"/>
    <property type="molecule type" value="Genomic_DNA"/>
</dbReference>
<organism evidence="2 3">
    <name type="scientific">Lusitaniella coriacea LEGE 07157</name>
    <dbReference type="NCBI Taxonomy" id="945747"/>
    <lineage>
        <taxon>Bacteria</taxon>
        <taxon>Bacillati</taxon>
        <taxon>Cyanobacteriota</taxon>
        <taxon>Cyanophyceae</taxon>
        <taxon>Spirulinales</taxon>
        <taxon>Lusitaniellaceae</taxon>
        <taxon>Lusitaniella</taxon>
    </lineage>
</organism>
<name>A0A8J7DNM1_9CYAN</name>
<keyword evidence="1" id="KW-1133">Transmembrane helix</keyword>
<evidence type="ECO:0000313" key="2">
    <source>
        <dbReference type="EMBL" id="MBE9114849.1"/>
    </source>
</evidence>
<reference evidence="2" key="1">
    <citation type="submission" date="2020-10" db="EMBL/GenBank/DDBJ databases">
        <authorList>
            <person name="Castelo-Branco R."/>
            <person name="Eusebio N."/>
            <person name="Adriana R."/>
            <person name="Vieira A."/>
            <person name="Brugerolle De Fraissinette N."/>
            <person name="Rezende De Castro R."/>
            <person name="Schneider M.P."/>
            <person name="Vasconcelos V."/>
            <person name="Leao P.N."/>
        </authorList>
    </citation>
    <scope>NUCLEOTIDE SEQUENCE</scope>
    <source>
        <strain evidence="2">LEGE 07157</strain>
    </source>
</reference>
<dbReference type="RefSeq" id="WP_194027934.1">
    <property type="nucleotide sequence ID" value="NZ_JADEWZ010000003.1"/>
</dbReference>
<keyword evidence="1" id="KW-0472">Membrane</keyword>
<proteinExistence type="predicted"/>
<comment type="caution">
    <text evidence="2">The sequence shown here is derived from an EMBL/GenBank/DDBJ whole genome shotgun (WGS) entry which is preliminary data.</text>
</comment>
<dbReference type="Proteomes" id="UP000654482">
    <property type="component" value="Unassembled WGS sequence"/>
</dbReference>
<protein>
    <submittedName>
        <fullName evidence="2">ATP synthase subunit I</fullName>
    </submittedName>
</protein>
<evidence type="ECO:0000313" key="3">
    <source>
        <dbReference type="Proteomes" id="UP000654482"/>
    </source>
</evidence>
<evidence type="ECO:0000256" key="1">
    <source>
        <dbReference type="SAM" id="Phobius"/>
    </source>
</evidence>